<keyword evidence="3" id="KW-1185">Reference proteome</keyword>
<evidence type="ECO:0000256" key="1">
    <source>
        <dbReference type="SAM" id="MobiDB-lite"/>
    </source>
</evidence>
<name>A0ABQ9XI37_9EUKA</name>
<accession>A0ABQ9XI37</accession>
<feature type="region of interest" description="Disordered" evidence="1">
    <location>
        <begin position="47"/>
        <end position="70"/>
    </location>
</feature>
<evidence type="ECO:0000313" key="2">
    <source>
        <dbReference type="EMBL" id="KAK2950292.1"/>
    </source>
</evidence>
<gene>
    <name evidence="2" type="ORF">BLNAU_14784</name>
</gene>
<proteinExistence type="predicted"/>
<comment type="caution">
    <text evidence="2">The sequence shown here is derived from an EMBL/GenBank/DDBJ whole genome shotgun (WGS) entry which is preliminary data.</text>
</comment>
<sequence>MSLSCCLLDVNIYNETNRQIGDILPTQVSPTTQKIAETVGEICKIKRDETSSEDNGYIPEEHNPSDDASDSYLYYSCSSDDLVDLNQKKKDPDFVPSRRIAQPFHTIVDKTQLEHLLKSIRDGSILERGRDEMQLI</sequence>
<dbReference type="Proteomes" id="UP001281761">
    <property type="component" value="Unassembled WGS sequence"/>
</dbReference>
<organism evidence="2 3">
    <name type="scientific">Blattamonas nauphoetae</name>
    <dbReference type="NCBI Taxonomy" id="2049346"/>
    <lineage>
        <taxon>Eukaryota</taxon>
        <taxon>Metamonada</taxon>
        <taxon>Preaxostyla</taxon>
        <taxon>Oxymonadida</taxon>
        <taxon>Blattamonas</taxon>
    </lineage>
</organism>
<reference evidence="2 3" key="1">
    <citation type="journal article" date="2022" name="bioRxiv">
        <title>Genomics of Preaxostyla Flagellates Illuminates Evolutionary Transitions and the Path Towards Mitochondrial Loss.</title>
        <authorList>
            <person name="Novak L.V.F."/>
            <person name="Treitli S.C."/>
            <person name="Pyrih J."/>
            <person name="Halakuc P."/>
            <person name="Pipaliya S.V."/>
            <person name="Vacek V."/>
            <person name="Brzon O."/>
            <person name="Soukal P."/>
            <person name="Eme L."/>
            <person name="Dacks J.B."/>
            <person name="Karnkowska A."/>
            <person name="Elias M."/>
            <person name="Hampl V."/>
        </authorList>
    </citation>
    <scope>NUCLEOTIDE SEQUENCE [LARGE SCALE GENOMIC DNA]</scope>
    <source>
        <strain evidence="2">NAU3</strain>
        <tissue evidence="2">Gut</tissue>
    </source>
</reference>
<evidence type="ECO:0000313" key="3">
    <source>
        <dbReference type="Proteomes" id="UP001281761"/>
    </source>
</evidence>
<protein>
    <submittedName>
        <fullName evidence="2">Uncharacterized protein</fullName>
    </submittedName>
</protein>
<dbReference type="EMBL" id="JARBJD010000139">
    <property type="protein sequence ID" value="KAK2950292.1"/>
    <property type="molecule type" value="Genomic_DNA"/>
</dbReference>